<feature type="compositionally biased region" description="Low complexity" evidence="1">
    <location>
        <begin position="433"/>
        <end position="445"/>
    </location>
</feature>
<feature type="compositionally biased region" description="Low complexity" evidence="1">
    <location>
        <begin position="416"/>
        <end position="426"/>
    </location>
</feature>
<feature type="compositionally biased region" description="Basic residues" evidence="1">
    <location>
        <begin position="574"/>
        <end position="592"/>
    </location>
</feature>
<evidence type="ECO:0000313" key="2">
    <source>
        <dbReference type="EMBL" id="GDY75169.1"/>
    </source>
</evidence>
<feature type="compositionally biased region" description="Basic and acidic residues" evidence="1">
    <location>
        <begin position="553"/>
        <end position="562"/>
    </location>
</feature>
<protein>
    <recommendedName>
        <fullName evidence="4">PPE family domain-containing protein</fullName>
    </recommendedName>
</protein>
<feature type="region of interest" description="Disordered" evidence="1">
    <location>
        <begin position="135"/>
        <end position="154"/>
    </location>
</feature>
<feature type="region of interest" description="Disordered" evidence="1">
    <location>
        <begin position="252"/>
        <end position="330"/>
    </location>
</feature>
<evidence type="ECO:0000313" key="3">
    <source>
        <dbReference type="Proteomes" id="UP000299211"/>
    </source>
</evidence>
<dbReference type="EMBL" id="BJHY01000001">
    <property type="protein sequence ID" value="GDY75169.1"/>
    <property type="molecule type" value="Genomic_DNA"/>
</dbReference>
<evidence type="ECO:0008006" key="4">
    <source>
        <dbReference type="Google" id="ProtNLM"/>
    </source>
</evidence>
<evidence type="ECO:0000256" key="1">
    <source>
        <dbReference type="SAM" id="MobiDB-lite"/>
    </source>
</evidence>
<reference evidence="2 3" key="1">
    <citation type="submission" date="2019-04" db="EMBL/GenBank/DDBJ databases">
        <title>Draft genome sequences of Streptomyces avermitilis ATCC 31267.</title>
        <authorList>
            <person name="Komaki H."/>
            <person name="Tamura T."/>
            <person name="Hosoyama A."/>
        </authorList>
    </citation>
    <scope>NUCLEOTIDE SEQUENCE [LARGE SCALE GENOMIC DNA]</scope>
    <source>
        <strain evidence="2 3">ATCC 31267</strain>
    </source>
</reference>
<gene>
    <name evidence="2" type="ORF">SAV31267_046540</name>
</gene>
<name>A0A4D4MUZ0_STRAX</name>
<dbReference type="Proteomes" id="UP000299211">
    <property type="component" value="Unassembled WGS sequence"/>
</dbReference>
<comment type="caution">
    <text evidence="2">The sequence shown here is derived from an EMBL/GenBank/DDBJ whole genome shotgun (WGS) entry which is preliminary data.</text>
</comment>
<feature type="compositionally biased region" description="Pro residues" evidence="1">
    <location>
        <begin position="287"/>
        <end position="298"/>
    </location>
</feature>
<proteinExistence type="predicted"/>
<dbReference type="AlphaFoldDB" id="A0A4D4MUZ0"/>
<feature type="compositionally biased region" description="Basic residues" evidence="1">
    <location>
        <begin position="532"/>
        <end position="546"/>
    </location>
</feature>
<sequence length="592" mass="62118">MSDLGSSAWRTVRQSRFLTQDPEQLWSMVEGADGATATELGVLLTQAAKTIGEIGTDLRTHSMAVEWEGEGGEAFRKWIHQAALATLGLGDYSASAGKWLGHAGDTLHEVRPQLEILRNQSATARSVLDAHAAKATDIGDHDGSPSDAAVEKAKTSFADDSAEAAGLMIKLAQSYTASTEQIDALKAPEFPELPKRFVPIERDGGTHITAPTADGGTQGTVARADALGRETDADSGVGGMSSAPRASAPHHLTDLAVGPDAPPRPHTDTTNTAIDSVRTVPSAPAAPSAPPAPPPEPSSPDGRTQPTTGLLPPAFGGRAVTPQVPRAGGGTPCMEAGVPCPRRPAQVHPEDRTYPGADPPAPSAPACPVVSRSQVVSRPFPARPETPTESLAAARSRHRADDPLVRFHAALLSAAPRSSSLPSVVAPHREDPALAPRRPALTAARRTLKARRRAPPCLRSPMGSSVGNPGHPDSADGRGSPQGAPDLYGERAQTTYCRRAAEQPAAPPRSPVPHTVVTAPPMTNGRAPARIRGPRTRKADRPRHVHPAGPTDTQDKKDDHAHPQQAGPTVRPGRGGRRRRPVGGRRRDARTR</sequence>
<feature type="region of interest" description="Disordered" evidence="1">
    <location>
        <begin position="416"/>
        <end position="592"/>
    </location>
</feature>
<accession>A0A4D4MUZ0</accession>
<organism evidence="2 3">
    <name type="scientific">Streptomyces avermitilis</name>
    <dbReference type="NCBI Taxonomy" id="33903"/>
    <lineage>
        <taxon>Bacteria</taxon>
        <taxon>Bacillati</taxon>
        <taxon>Actinomycetota</taxon>
        <taxon>Actinomycetes</taxon>
        <taxon>Kitasatosporales</taxon>
        <taxon>Streptomycetaceae</taxon>
        <taxon>Streptomyces</taxon>
    </lineage>
</organism>